<evidence type="ECO:0000256" key="6">
    <source>
        <dbReference type="ARBA" id="ARBA00016139"/>
    </source>
</evidence>
<protein>
    <recommendedName>
        <fullName evidence="6 9">1-acyl-sn-glycerol-3-phosphate acyltransferase</fullName>
        <ecNumber evidence="5 9">2.3.1.51</ecNumber>
    </recommendedName>
</protein>
<keyword evidence="7 9" id="KW-0808">Transferase</keyword>
<proteinExistence type="inferred from homology"/>
<keyword evidence="9" id="KW-0444">Lipid biosynthesis</keyword>
<dbReference type="GO" id="GO:0003841">
    <property type="term" value="F:1-acylglycerol-3-phosphate O-acyltransferase activity"/>
    <property type="evidence" value="ECO:0007669"/>
    <property type="project" value="UniProtKB-UniRule"/>
</dbReference>
<dbReference type="PANTHER" id="PTHR10434">
    <property type="entry name" value="1-ACYL-SN-GLYCEROL-3-PHOSPHATE ACYLTRANSFERASE"/>
    <property type="match status" value="1"/>
</dbReference>
<evidence type="ECO:0000256" key="3">
    <source>
        <dbReference type="ARBA" id="ARBA00005189"/>
    </source>
</evidence>
<comment type="domain">
    <text evidence="9">The HXXXXD motif is essential for acyltransferase activity and may constitute the binding site for the phosphate moiety of the glycerol-3-phosphate.</text>
</comment>
<evidence type="ECO:0000259" key="10">
    <source>
        <dbReference type="SMART" id="SM00563"/>
    </source>
</evidence>
<dbReference type="EC" id="2.3.1.51" evidence="5 9"/>
<accession>A0AB33GTH7</accession>
<dbReference type="GO" id="GO:0006654">
    <property type="term" value="P:phosphatidic acid biosynthetic process"/>
    <property type="evidence" value="ECO:0007669"/>
    <property type="project" value="TreeGrafter"/>
</dbReference>
<gene>
    <name evidence="11" type="ORF">AMOL_1733</name>
</gene>
<dbReference type="KEGG" id="amol:AMOL_1733"/>
<dbReference type="PANTHER" id="PTHR10434:SF40">
    <property type="entry name" value="1-ACYL-SN-GLYCEROL-3-PHOSPHATE ACYLTRANSFERASE"/>
    <property type="match status" value="1"/>
</dbReference>
<dbReference type="InterPro" id="IPR004552">
    <property type="entry name" value="AGP_acyltrans"/>
</dbReference>
<dbReference type="GO" id="GO:0016020">
    <property type="term" value="C:membrane"/>
    <property type="evidence" value="ECO:0007669"/>
    <property type="project" value="InterPro"/>
</dbReference>
<dbReference type="SMART" id="SM00563">
    <property type="entry name" value="PlsC"/>
    <property type="match status" value="1"/>
</dbReference>
<sequence length="231" mass="26586">MIKIFPNLKKIKIAIYAMYLTNKYGVKLKKSKSSQEKMNLRLEYSLKLLDKLNIKIDIVNKEQIPKTGQYLLVSNHRSIIDPLIIEIALKNSAINGFWVAKKELYNSLFFGSFTRNAGCILIDRESNNMSEFFKRTKEVVKEGHSIFIFPEGTRNTTTEKLSDFKDGSKLIALKNRLNILPVFIKDNADEILKDAINNGTKDLTINVQIGEVISYRDKQSLKANYKKQFNI</sequence>
<dbReference type="Pfam" id="PF01553">
    <property type="entry name" value="Acyltransferase"/>
    <property type="match status" value="1"/>
</dbReference>
<evidence type="ECO:0000313" key="12">
    <source>
        <dbReference type="Proteomes" id="UP000262712"/>
    </source>
</evidence>
<comment type="catalytic activity">
    <reaction evidence="1 9">
        <text>a 1-acyl-sn-glycero-3-phosphate + an acyl-CoA = a 1,2-diacyl-sn-glycero-3-phosphate + CoA</text>
        <dbReference type="Rhea" id="RHEA:19709"/>
        <dbReference type="ChEBI" id="CHEBI:57287"/>
        <dbReference type="ChEBI" id="CHEBI:57970"/>
        <dbReference type="ChEBI" id="CHEBI:58342"/>
        <dbReference type="ChEBI" id="CHEBI:58608"/>
        <dbReference type="EC" id="2.3.1.51"/>
    </reaction>
</comment>
<evidence type="ECO:0000256" key="5">
    <source>
        <dbReference type="ARBA" id="ARBA00013211"/>
    </source>
</evidence>
<organism evidence="11 12">
    <name type="scientific">Malaciobacter molluscorum LMG 25693</name>
    <dbReference type="NCBI Taxonomy" id="870501"/>
    <lineage>
        <taxon>Bacteria</taxon>
        <taxon>Pseudomonadati</taxon>
        <taxon>Campylobacterota</taxon>
        <taxon>Epsilonproteobacteria</taxon>
        <taxon>Campylobacterales</taxon>
        <taxon>Arcobacteraceae</taxon>
        <taxon>Malaciobacter</taxon>
    </lineage>
</organism>
<dbReference type="EMBL" id="CP032098">
    <property type="protein sequence ID" value="AXX92698.1"/>
    <property type="molecule type" value="Genomic_DNA"/>
</dbReference>
<keyword evidence="9" id="KW-0443">Lipid metabolism</keyword>
<feature type="domain" description="Phospholipid/glycerol acyltransferase" evidence="10">
    <location>
        <begin position="70"/>
        <end position="187"/>
    </location>
</feature>
<keyword evidence="9" id="KW-0594">Phospholipid biosynthesis</keyword>
<evidence type="ECO:0000256" key="9">
    <source>
        <dbReference type="RuleBase" id="RU361267"/>
    </source>
</evidence>
<comment type="similarity">
    <text evidence="4 9">Belongs to the 1-acyl-sn-glycerol-3-phosphate acyltransferase family.</text>
</comment>
<dbReference type="SUPFAM" id="SSF69593">
    <property type="entry name" value="Glycerol-3-phosphate (1)-acyltransferase"/>
    <property type="match status" value="1"/>
</dbReference>
<evidence type="ECO:0000256" key="4">
    <source>
        <dbReference type="ARBA" id="ARBA00008655"/>
    </source>
</evidence>
<dbReference type="CDD" id="cd07989">
    <property type="entry name" value="LPLAT_AGPAT-like"/>
    <property type="match status" value="1"/>
</dbReference>
<dbReference type="Proteomes" id="UP000262712">
    <property type="component" value="Chromosome"/>
</dbReference>
<keyword evidence="9" id="KW-1208">Phospholipid metabolism</keyword>
<reference evidence="11 12" key="1">
    <citation type="submission" date="2018-08" db="EMBL/GenBank/DDBJ databases">
        <title>Complete genome of the Arcobacter molluscorum type strain LMG 25693.</title>
        <authorList>
            <person name="Miller W.G."/>
            <person name="Yee E."/>
            <person name="Bono J.L."/>
        </authorList>
    </citation>
    <scope>NUCLEOTIDE SEQUENCE [LARGE SCALE GENOMIC DNA]</scope>
    <source>
        <strain evidence="11 12">CECT 7696</strain>
    </source>
</reference>
<comment type="pathway">
    <text evidence="2">Phospholipid metabolism; CDP-diacylglycerol biosynthesis; CDP-diacylglycerol from sn-glycerol 3-phosphate: step 2/3.</text>
</comment>
<keyword evidence="8 9" id="KW-0012">Acyltransferase</keyword>
<dbReference type="RefSeq" id="WP_228149944.1">
    <property type="nucleotide sequence ID" value="NZ_CP032098.1"/>
</dbReference>
<dbReference type="NCBIfam" id="TIGR00530">
    <property type="entry name" value="AGP_acyltrn"/>
    <property type="match status" value="1"/>
</dbReference>
<evidence type="ECO:0000256" key="7">
    <source>
        <dbReference type="ARBA" id="ARBA00022679"/>
    </source>
</evidence>
<evidence type="ECO:0000256" key="1">
    <source>
        <dbReference type="ARBA" id="ARBA00001141"/>
    </source>
</evidence>
<name>A0AB33GTH7_9BACT</name>
<dbReference type="AlphaFoldDB" id="A0AB33GTH7"/>
<evidence type="ECO:0000256" key="8">
    <source>
        <dbReference type="ARBA" id="ARBA00023315"/>
    </source>
</evidence>
<dbReference type="InterPro" id="IPR002123">
    <property type="entry name" value="Plipid/glycerol_acylTrfase"/>
</dbReference>
<evidence type="ECO:0000256" key="2">
    <source>
        <dbReference type="ARBA" id="ARBA00004728"/>
    </source>
</evidence>
<evidence type="ECO:0000313" key="11">
    <source>
        <dbReference type="EMBL" id="AXX92698.1"/>
    </source>
</evidence>
<comment type="pathway">
    <text evidence="3">Lipid metabolism.</text>
</comment>